<dbReference type="CDD" id="cd00024">
    <property type="entry name" value="CD_CSD"/>
    <property type="match status" value="1"/>
</dbReference>
<comment type="subunit">
    <text evidence="1">Component of the NuA4 histone acetyltransferase complex.</text>
</comment>
<feature type="compositionally biased region" description="Polar residues" evidence="2">
    <location>
        <begin position="87"/>
        <end position="107"/>
    </location>
</feature>
<dbReference type="SUPFAM" id="SSF46689">
    <property type="entry name" value="Homeodomain-like"/>
    <property type="match status" value="1"/>
</dbReference>
<evidence type="ECO:0000259" key="3">
    <source>
        <dbReference type="PROSITE" id="PS50013"/>
    </source>
</evidence>
<dbReference type="RefSeq" id="XP_024326835.1">
    <property type="nucleotide sequence ID" value="XM_024465555.1"/>
</dbReference>
<dbReference type="SMART" id="SM00298">
    <property type="entry name" value="CHROMO"/>
    <property type="match status" value="1"/>
</dbReference>
<dbReference type="eggNOG" id="ENOG502R6QQ">
    <property type="taxonomic scope" value="Eukaryota"/>
</dbReference>
<dbReference type="Pfam" id="PF13921">
    <property type="entry name" value="Myb_DNA-bind_6"/>
    <property type="match status" value="1"/>
</dbReference>
<dbReference type="CDD" id="cd00167">
    <property type="entry name" value="SANT"/>
    <property type="match status" value="1"/>
</dbReference>
<evidence type="ECO:0000256" key="1">
    <source>
        <dbReference type="ARBA" id="ARBA00011353"/>
    </source>
</evidence>
<organism evidence="4">
    <name type="scientific">Pseudogymnoascus destructans</name>
    <dbReference type="NCBI Taxonomy" id="655981"/>
    <lineage>
        <taxon>Eukaryota</taxon>
        <taxon>Fungi</taxon>
        <taxon>Dikarya</taxon>
        <taxon>Ascomycota</taxon>
        <taxon>Pezizomycotina</taxon>
        <taxon>Leotiomycetes</taxon>
        <taxon>Thelebolales</taxon>
        <taxon>Thelebolaceae</taxon>
        <taxon>Pseudogymnoascus</taxon>
    </lineage>
</organism>
<dbReference type="Pfam" id="PF00385">
    <property type="entry name" value="Chromo"/>
    <property type="match status" value="1"/>
</dbReference>
<dbReference type="Gene3D" id="1.10.10.60">
    <property type="entry name" value="Homeodomain-like"/>
    <property type="match status" value="1"/>
</dbReference>
<dbReference type="InterPro" id="IPR001005">
    <property type="entry name" value="SANT/Myb"/>
</dbReference>
<dbReference type="SUPFAM" id="SSF54160">
    <property type="entry name" value="Chromo domain-like"/>
    <property type="match status" value="1"/>
</dbReference>
<feature type="region of interest" description="Disordered" evidence="2">
    <location>
        <begin position="37"/>
        <end position="117"/>
    </location>
</feature>
<dbReference type="Proteomes" id="UP000077154">
    <property type="component" value="Unassembled WGS sequence"/>
</dbReference>
<dbReference type="PROSITE" id="PS50013">
    <property type="entry name" value="CHROMO_2"/>
    <property type="match status" value="1"/>
</dbReference>
<sequence>MKGEYNLCVNLFFGYVQDPWRASSRFRASTRFRRPPVGWSVRTPTIKGNEVNEDDEDEDVRPPRRRKRRRLDSDATETATREKGHTRSSTMTQAQTCTTRGSTVSRSSPDDAESIGADYQEYPLQGFLKCVRIGRETTYNLEFRLLDLPDSFRPSIGLHISNSTSSGESVGGSARPQVCASHAKRSPLAPQKQGKRPLLREQIASRSGRQSTYSAADDELLIQLKEDDKLPWDEIAEFFPGRTKGTLQVHYCTKLKNPSQTSKYKKHKGICSSGFSFSMDLVDPQLRDALPSTPFLAATADSTKGAHRSILSTGNKEHTAVQPRCSSQGVESDTDEICEVEALLAKSTVRRNVVWYLVKWEGFGDDENTWQKQDDISSDLVESRFLHSSG</sequence>
<feature type="region of interest" description="Disordered" evidence="2">
    <location>
        <begin position="161"/>
        <end position="211"/>
    </location>
</feature>
<dbReference type="GO" id="GO:0006338">
    <property type="term" value="P:chromatin remodeling"/>
    <property type="evidence" value="ECO:0007669"/>
    <property type="project" value="UniProtKB-ARBA"/>
</dbReference>
<dbReference type="InterPro" id="IPR016197">
    <property type="entry name" value="Chromo-like_dom_sf"/>
</dbReference>
<reference evidence="4" key="1">
    <citation type="submission" date="2016-03" db="EMBL/GenBank/DDBJ databases">
        <title>Updated assembly of Pseudogymnoascus destructans, the fungus causing white-nose syndrome of bats.</title>
        <authorList>
            <person name="Palmer J.M."/>
            <person name="Drees K.P."/>
            <person name="Foster J.T."/>
            <person name="Lindner D.L."/>
        </authorList>
    </citation>
    <scope>NUCLEOTIDE SEQUENCE [LARGE SCALE GENOMIC DNA]</scope>
    <source>
        <strain evidence="4">20631-21</strain>
    </source>
</reference>
<dbReference type="GeneID" id="36284970"/>
<feature type="domain" description="Chromo" evidence="3">
    <location>
        <begin position="338"/>
        <end position="390"/>
    </location>
</feature>
<dbReference type="InterPro" id="IPR023780">
    <property type="entry name" value="Chromo_domain"/>
</dbReference>
<dbReference type="OrthoDB" id="3438306at2759"/>
<name>A0A177AID6_9PEZI</name>
<dbReference type="AlphaFoldDB" id="A0A177AID6"/>
<dbReference type="InterPro" id="IPR009057">
    <property type="entry name" value="Homeodomain-like_sf"/>
</dbReference>
<gene>
    <name evidence="4" type="ORF">VC83_01883</name>
</gene>
<dbReference type="VEuPathDB" id="FungiDB:GMDG_07445"/>
<dbReference type="EMBL" id="KV441389">
    <property type="protein sequence ID" value="OAF61560.1"/>
    <property type="molecule type" value="Genomic_DNA"/>
</dbReference>
<protein>
    <recommendedName>
        <fullName evidence="3">Chromo domain-containing protein</fullName>
    </recommendedName>
</protein>
<proteinExistence type="predicted"/>
<evidence type="ECO:0000313" key="4">
    <source>
        <dbReference type="EMBL" id="OAF61560.1"/>
    </source>
</evidence>
<evidence type="ECO:0000256" key="2">
    <source>
        <dbReference type="SAM" id="MobiDB-lite"/>
    </source>
</evidence>
<dbReference type="Gene3D" id="2.40.50.40">
    <property type="match status" value="1"/>
</dbReference>
<accession>A0A177AID6</accession>
<dbReference type="InterPro" id="IPR000953">
    <property type="entry name" value="Chromo/chromo_shadow_dom"/>
</dbReference>